<proteinExistence type="predicted"/>
<protein>
    <submittedName>
        <fullName evidence="1">Uncharacterized protein</fullName>
    </submittedName>
</protein>
<gene>
    <name evidence="1" type="ORF">CALVIDRAFT_115840</name>
</gene>
<keyword evidence="2" id="KW-1185">Reference proteome</keyword>
<evidence type="ECO:0000313" key="1">
    <source>
        <dbReference type="EMBL" id="KZO96416.1"/>
    </source>
</evidence>
<reference evidence="1 2" key="1">
    <citation type="journal article" date="2016" name="Mol. Biol. Evol.">
        <title>Comparative Genomics of Early-Diverging Mushroom-Forming Fungi Provides Insights into the Origins of Lignocellulose Decay Capabilities.</title>
        <authorList>
            <person name="Nagy L.G."/>
            <person name="Riley R."/>
            <person name="Tritt A."/>
            <person name="Adam C."/>
            <person name="Daum C."/>
            <person name="Floudas D."/>
            <person name="Sun H."/>
            <person name="Yadav J.S."/>
            <person name="Pangilinan J."/>
            <person name="Larsson K.H."/>
            <person name="Matsuura K."/>
            <person name="Barry K."/>
            <person name="Labutti K."/>
            <person name="Kuo R."/>
            <person name="Ohm R.A."/>
            <person name="Bhattacharya S.S."/>
            <person name="Shirouzu T."/>
            <person name="Yoshinaga Y."/>
            <person name="Martin F.M."/>
            <person name="Grigoriev I.V."/>
            <person name="Hibbett D.S."/>
        </authorList>
    </citation>
    <scope>NUCLEOTIDE SEQUENCE [LARGE SCALE GENOMIC DNA]</scope>
    <source>
        <strain evidence="1 2">TUFC12733</strain>
    </source>
</reference>
<accession>A0A167M7L0</accession>
<evidence type="ECO:0000313" key="2">
    <source>
        <dbReference type="Proteomes" id="UP000076738"/>
    </source>
</evidence>
<sequence>MRLGTRRSLGRKETPAPLVAPFGIPRAPFRALAALAFVKMPASAHCRFHLVQVILNGRLHDSTCVFLNGHNRSLALLTARLLLCLFSTQYSLPLDAQRQHSLSNSPE</sequence>
<dbReference type="AlphaFoldDB" id="A0A167M7L0"/>
<organism evidence="1 2">
    <name type="scientific">Calocera viscosa (strain TUFC12733)</name>
    <dbReference type="NCBI Taxonomy" id="1330018"/>
    <lineage>
        <taxon>Eukaryota</taxon>
        <taxon>Fungi</taxon>
        <taxon>Dikarya</taxon>
        <taxon>Basidiomycota</taxon>
        <taxon>Agaricomycotina</taxon>
        <taxon>Dacrymycetes</taxon>
        <taxon>Dacrymycetales</taxon>
        <taxon>Dacrymycetaceae</taxon>
        <taxon>Calocera</taxon>
    </lineage>
</organism>
<dbReference type="Proteomes" id="UP000076738">
    <property type="component" value="Unassembled WGS sequence"/>
</dbReference>
<dbReference type="EMBL" id="KV417284">
    <property type="protein sequence ID" value="KZO96416.1"/>
    <property type="molecule type" value="Genomic_DNA"/>
</dbReference>
<name>A0A167M7L0_CALVF</name>